<comment type="caution">
    <text evidence="2">The sequence shown here is derived from an EMBL/GenBank/DDBJ whole genome shotgun (WGS) entry which is preliminary data.</text>
</comment>
<dbReference type="Proteomes" id="UP000020529">
    <property type="component" value="Unassembled WGS sequence"/>
</dbReference>
<gene>
    <name evidence="2" type="ORF">M124_4187</name>
</gene>
<dbReference type="RefSeq" id="WP_032586894.1">
    <property type="nucleotide sequence ID" value="NZ_JGCY01000061.1"/>
</dbReference>
<dbReference type="NCBIfam" id="TIGR03781">
    <property type="entry name" value="Bac_Flav_CT_K"/>
    <property type="match status" value="1"/>
</dbReference>
<protein>
    <submittedName>
        <fullName evidence="2">Conjugative transposon TraK protein</fullName>
    </submittedName>
</protein>
<reference evidence="2 3" key="1">
    <citation type="submission" date="2014-02" db="EMBL/GenBank/DDBJ databases">
        <authorList>
            <person name="Sears C."/>
            <person name="Carroll K."/>
            <person name="Sack B.R."/>
            <person name="Qadri F."/>
            <person name="Myers L.L."/>
            <person name="Chung G.-T."/>
            <person name="Escheverria P."/>
            <person name="Fraser C.M."/>
            <person name="Sadzewicz L."/>
            <person name="Shefchek K.A."/>
            <person name="Tallon L."/>
            <person name="Das S.P."/>
            <person name="Daugherty S."/>
            <person name="Mongodin E.F."/>
        </authorList>
    </citation>
    <scope>NUCLEOTIDE SEQUENCE [LARGE SCALE GENOMIC DNA]</scope>
    <source>
        <strain evidence="3">3988T(B)14</strain>
    </source>
</reference>
<keyword evidence="1" id="KW-0812">Transmembrane</keyword>
<keyword evidence="1" id="KW-0472">Membrane</keyword>
<sequence>MIIKNLENKIKLAGILSIGCFATSIVISGMVLAFCFSLVKAERKKIYVLDNDVPVLVKQTGTEVNLEVECKSHINLFHTLFFTLPPDDEFIKYNMEKAMYLIDDSGLKQYNNLKEKGYFNTILASSATVTIMTDSIKIDMNNLSFEYYGIQRIERETSILKRQLVTTGKLRQIPRTENNPHGLIITDWKTILNKDLDYKVKKNF</sequence>
<accession>A0A015USX5</accession>
<evidence type="ECO:0000313" key="3">
    <source>
        <dbReference type="Proteomes" id="UP000020529"/>
    </source>
</evidence>
<dbReference type="PATRIC" id="fig|1339315.3.peg.179"/>
<name>A0A015USX5_BACFG</name>
<dbReference type="AlphaFoldDB" id="A0A015USX5"/>
<proteinExistence type="predicted"/>
<organism evidence="2 3">
    <name type="scientific">Bacteroides fragilis str. 3988T(B)14</name>
    <dbReference type="NCBI Taxonomy" id="1339315"/>
    <lineage>
        <taxon>Bacteria</taxon>
        <taxon>Pseudomonadati</taxon>
        <taxon>Bacteroidota</taxon>
        <taxon>Bacteroidia</taxon>
        <taxon>Bacteroidales</taxon>
        <taxon>Bacteroidaceae</taxon>
        <taxon>Bacteroides</taxon>
    </lineage>
</organism>
<feature type="transmembrane region" description="Helical" evidence="1">
    <location>
        <begin position="12"/>
        <end position="39"/>
    </location>
</feature>
<dbReference type="InterPro" id="IPR022276">
    <property type="entry name" value="Conjug_transposon_TraK"/>
</dbReference>
<dbReference type="EMBL" id="JGCY01000061">
    <property type="protein sequence ID" value="EXY76918.1"/>
    <property type="molecule type" value="Genomic_DNA"/>
</dbReference>
<keyword evidence="1" id="KW-1133">Transmembrane helix</keyword>
<evidence type="ECO:0000313" key="2">
    <source>
        <dbReference type="EMBL" id="EXY76918.1"/>
    </source>
</evidence>
<evidence type="ECO:0000256" key="1">
    <source>
        <dbReference type="SAM" id="Phobius"/>
    </source>
</evidence>